<dbReference type="InterPro" id="IPR000535">
    <property type="entry name" value="MSP_dom"/>
</dbReference>
<name>A0A177ATG4_9BILA</name>
<keyword evidence="4 5" id="KW-0472">Membrane</keyword>
<evidence type="ECO:0000313" key="8">
    <source>
        <dbReference type="Proteomes" id="UP000078046"/>
    </source>
</evidence>
<dbReference type="InterPro" id="IPR008962">
    <property type="entry name" value="PapD-like_sf"/>
</dbReference>
<dbReference type="InterPro" id="IPR013783">
    <property type="entry name" value="Ig-like_fold"/>
</dbReference>
<accession>A0A177ATG4</accession>
<keyword evidence="2 5" id="KW-0812">Transmembrane</keyword>
<sequence length="247" mass="28780">MFPSNVSSGNLAVFIKPTELHFITNEESRHKISLRIYNPYAMQISFRIRCTNPENYMLNTCKGHLNINENKIIHIEHIHPNYECEGLIDKFRIIISKKSDKSMRGFRDVFSILFPAVHNEVNVYEMNNVYKNNDSKETKSFEEPEKKLVSIKFQNEKNELTFKDNASDTTSEITKHYLMDSVLEKETKKFSTKYIGLLFILAVIFLLIIILPKIPTSNIVDMNYSVRLFSSFMLGVISTIFLNKTFI</sequence>
<dbReference type="AlphaFoldDB" id="A0A177ATG4"/>
<dbReference type="SUPFAM" id="SSF49354">
    <property type="entry name" value="PapD-like"/>
    <property type="match status" value="1"/>
</dbReference>
<evidence type="ECO:0000256" key="3">
    <source>
        <dbReference type="ARBA" id="ARBA00022989"/>
    </source>
</evidence>
<evidence type="ECO:0000256" key="1">
    <source>
        <dbReference type="ARBA" id="ARBA00004141"/>
    </source>
</evidence>
<gene>
    <name evidence="7" type="ORF">A3Q56_07004</name>
</gene>
<dbReference type="OrthoDB" id="10022288at2759"/>
<comment type="caution">
    <text evidence="7">The sequence shown here is derived from an EMBL/GenBank/DDBJ whole genome shotgun (WGS) entry which is preliminary data.</text>
</comment>
<dbReference type="Gene3D" id="2.60.40.10">
    <property type="entry name" value="Immunoglobulins"/>
    <property type="match status" value="1"/>
</dbReference>
<feature type="transmembrane region" description="Helical" evidence="5">
    <location>
        <begin position="194"/>
        <end position="212"/>
    </location>
</feature>
<evidence type="ECO:0000256" key="5">
    <source>
        <dbReference type="SAM" id="Phobius"/>
    </source>
</evidence>
<reference evidence="7 8" key="1">
    <citation type="submission" date="2016-04" db="EMBL/GenBank/DDBJ databases">
        <title>The genome of Intoshia linei affirms orthonectids as highly simplified spiralians.</title>
        <authorList>
            <person name="Mikhailov K.V."/>
            <person name="Slusarev G.S."/>
            <person name="Nikitin M.A."/>
            <person name="Logacheva M.D."/>
            <person name="Penin A."/>
            <person name="Aleoshin V."/>
            <person name="Panchin Y.V."/>
        </authorList>
    </citation>
    <scope>NUCLEOTIDE SEQUENCE [LARGE SCALE GENOMIC DNA]</scope>
    <source>
        <strain evidence="7">Intl2013</strain>
        <tissue evidence="7">Whole animal</tissue>
    </source>
</reference>
<dbReference type="PANTHER" id="PTHR34441:SF1">
    <property type="entry name" value="MOTILE SPERM DOMAIN-CONTAINING 1"/>
    <property type="match status" value="1"/>
</dbReference>
<proteinExistence type="predicted"/>
<dbReference type="PANTHER" id="PTHR34441">
    <property type="entry name" value="MOTILE SPERM DOMAIN-CONTAINING PROTEIN 1"/>
    <property type="match status" value="1"/>
</dbReference>
<evidence type="ECO:0000256" key="2">
    <source>
        <dbReference type="ARBA" id="ARBA00022692"/>
    </source>
</evidence>
<keyword evidence="3 5" id="KW-1133">Transmembrane helix</keyword>
<organism evidence="7 8">
    <name type="scientific">Intoshia linei</name>
    <dbReference type="NCBI Taxonomy" id="1819745"/>
    <lineage>
        <taxon>Eukaryota</taxon>
        <taxon>Metazoa</taxon>
        <taxon>Spiralia</taxon>
        <taxon>Lophotrochozoa</taxon>
        <taxon>Mesozoa</taxon>
        <taxon>Orthonectida</taxon>
        <taxon>Rhopaluridae</taxon>
        <taxon>Intoshia</taxon>
    </lineage>
</organism>
<evidence type="ECO:0000313" key="7">
    <source>
        <dbReference type="EMBL" id="OAF65275.1"/>
    </source>
</evidence>
<evidence type="ECO:0000256" key="4">
    <source>
        <dbReference type="ARBA" id="ARBA00023136"/>
    </source>
</evidence>
<dbReference type="EMBL" id="LWCA01001366">
    <property type="protein sequence ID" value="OAF65275.1"/>
    <property type="molecule type" value="Genomic_DNA"/>
</dbReference>
<dbReference type="InterPro" id="IPR039283">
    <property type="entry name" value="MOSPD1/3"/>
</dbReference>
<comment type="subcellular location">
    <subcellularLocation>
        <location evidence="1">Membrane</location>
        <topology evidence="1">Multi-pass membrane protein</topology>
    </subcellularLocation>
</comment>
<feature type="domain" description="MSP" evidence="6">
    <location>
        <begin position="12"/>
        <end position="131"/>
    </location>
</feature>
<dbReference type="GO" id="GO:0016020">
    <property type="term" value="C:membrane"/>
    <property type="evidence" value="ECO:0007669"/>
    <property type="project" value="UniProtKB-SubCell"/>
</dbReference>
<dbReference type="GO" id="GO:0005737">
    <property type="term" value="C:cytoplasm"/>
    <property type="evidence" value="ECO:0007669"/>
    <property type="project" value="TreeGrafter"/>
</dbReference>
<dbReference type="Proteomes" id="UP000078046">
    <property type="component" value="Unassembled WGS sequence"/>
</dbReference>
<dbReference type="Pfam" id="PF00635">
    <property type="entry name" value="Motile_Sperm"/>
    <property type="match status" value="1"/>
</dbReference>
<feature type="transmembrane region" description="Helical" evidence="5">
    <location>
        <begin position="224"/>
        <end position="242"/>
    </location>
</feature>
<evidence type="ECO:0000259" key="6">
    <source>
        <dbReference type="PROSITE" id="PS50202"/>
    </source>
</evidence>
<keyword evidence="8" id="KW-1185">Reference proteome</keyword>
<protein>
    <recommendedName>
        <fullName evidence="6">MSP domain-containing protein</fullName>
    </recommendedName>
</protein>
<dbReference type="PROSITE" id="PS50202">
    <property type="entry name" value="MSP"/>
    <property type="match status" value="1"/>
</dbReference>